<dbReference type="AlphaFoldDB" id="A0AAW6P7A4"/>
<dbReference type="EMBL" id="JARJLR010000243">
    <property type="protein sequence ID" value="MDF3842902.1"/>
    <property type="molecule type" value="Genomic_DNA"/>
</dbReference>
<accession>A0AAW6P7A4</accession>
<evidence type="ECO:0000259" key="1">
    <source>
        <dbReference type="Pfam" id="PF18011"/>
    </source>
</evidence>
<comment type="caution">
    <text evidence="2">The sequence shown here is derived from an EMBL/GenBank/DDBJ whole genome shotgun (WGS) entry which is preliminary data.</text>
</comment>
<sequence length="68" mass="7148">HYLLEAYKHLKPLAFSGDAQALPGQLGLQPDDGLVMGAAAGDVFAGLKNALLQHRIWAREAQVGAVPA</sequence>
<dbReference type="InterPro" id="IPR029062">
    <property type="entry name" value="Class_I_gatase-like"/>
</dbReference>
<name>A0AAW6P7A4_9PSED</name>
<feature type="non-terminal residue" evidence="2">
    <location>
        <position position="1"/>
    </location>
</feature>
<dbReference type="InterPro" id="IPR041399">
    <property type="entry name" value="Catalase_large_C"/>
</dbReference>
<dbReference type="Pfam" id="PF18011">
    <property type="entry name" value="Catalase_C"/>
    <property type="match status" value="1"/>
</dbReference>
<feature type="domain" description="Large catalase C-terminal" evidence="1">
    <location>
        <begin position="3"/>
        <end position="60"/>
    </location>
</feature>
<dbReference type="Proteomes" id="UP001220662">
    <property type="component" value="Unassembled WGS sequence"/>
</dbReference>
<gene>
    <name evidence="2" type="ORF">P3W55_14385</name>
</gene>
<organism evidence="2 3">
    <name type="scientific">Pseudomonas citronellolis</name>
    <dbReference type="NCBI Taxonomy" id="53408"/>
    <lineage>
        <taxon>Bacteria</taxon>
        <taxon>Pseudomonadati</taxon>
        <taxon>Pseudomonadota</taxon>
        <taxon>Gammaproteobacteria</taxon>
        <taxon>Pseudomonadales</taxon>
        <taxon>Pseudomonadaceae</taxon>
        <taxon>Pseudomonas</taxon>
    </lineage>
</organism>
<dbReference type="Gene3D" id="3.40.50.880">
    <property type="match status" value="1"/>
</dbReference>
<proteinExistence type="predicted"/>
<evidence type="ECO:0000313" key="3">
    <source>
        <dbReference type="Proteomes" id="UP001220662"/>
    </source>
</evidence>
<evidence type="ECO:0000313" key="2">
    <source>
        <dbReference type="EMBL" id="MDF3842902.1"/>
    </source>
</evidence>
<protein>
    <recommendedName>
        <fullName evidence="1">Large catalase C-terminal domain-containing protein</fullName>
    </recommendedName>
</protein>
<dbReference type="RefSeq" id="WP_276214794.1">
    <property type="nucleotide sequence ID" value="NZ_JARJLR010000243.1"/>
</dbReference>
<reference evidence="2" key="1">
    <citation type="submission" date="2023-03" db="EMBL/GenBank/DDBJ databases">
        <title>Draft assemblies of triclosan tolerant bacteria isolated from returned activated sludge.</title>
        <authorList>
            <person name="Van Hamelsveld S."/>
        </authorList>
    </citation>
    <scope>NUCLEOTIDE SEQUENCE</scope>
    <source>
        <strain evidence="2">GW210015_S63</strain>
    </source>
</reference>